<keyword evidence="6" id="KW-0282">Flagellum</keyword>
<dbReference type="Pfam" id="PF02049">
    <property type="entry name" value="FliE"/>
    <property type="match status" value="1"/>
</dbReference>
<dbReference type="GO" id="GO:0005198">
    <property type="term" value="F:structural molecule activity"/>
    <property type="evidence" value="ECO:0007669"/>
    <property type="project" value="InterPro"/>
</dbReference>
<sequence length="133" mass="14476">MALSPVSFNSQITQSYDPGKLLARLRQQNSGTAAEAGQPFAESLQRTTAAAESARAEPTGESGILTRIGDFVREVDHKDKVSAELRQQVIAGDATSLHQAVIAAQEANVSFSLMVEMRNKVLETYQELMRLQV</sequence>
<dbReference type="Proteomes" id="UP000546464">
    <property type="component" value="Unassembled WGS sequence"/>
</dbReference>
<evidence type="ECO:0000256" key="2">
    <source>
        <dbReference type="ARBA" id="ARBA00009272"/>
    </source>
</evidence>
<feature type="compositionally biased region" description="Low complexity" evidence="5">
    <location>
        <begin position="46"/>
        <end position="57"/>
    </location>
</feature>
<name>A0A842HEJ2_9BACT</name>
<dbReference type="RefSeq" id="WP_185675971.1">
    <property type="nucleotide sequence ID" value="NZ_JACHVB010000035.1"/>
</dbReference>
<comment type="similarity">
    <text evidence="2 4">Belongs to the FliE family.</text>
</comment>
<evidence type="ECO:0000313" key="6">
    <source>
        <dbReference type="EMBL" id="MBC2595005.1"/>
    </source>
</evidence>
<evidence type="ECO:0000313" key="7">
    <source>
        <dbReference type="Proteomes" id="UP000546464"/>
    </source>
</evidence>
<evidence type="ECO:0000256" key="4">
    <source>
        <dbReference type="HAMAP-Rule" id="MF_00724"/>
    </source>
</evidence>
<reference evidence="6 7" key="1">
    <citation type="submission" date="2020-07" db="EMBL/GenBank/DDBJ databases">
        <authorList>
            <person name="Feng X."/>
        </authorList>
    </citation>
    <scope>NUCLEOTIDE SEQUENCE [LARGE SCALE GENOMIC DNA]</scope>
    <source>
        <strain evidence="6 7">JCM31066</strain>
    </source>
</reference>
<keyword evidence="7" id="KW-1185">Reference proteome</keyword>
<evidence type="ECO:0000256" key="3">
    <source>
        <dbReference type="ARBA" id="ARBA00023143"/>
    </source>
</evidence>
<comment type="caution">
    <text evidence="6">The sequence shown here is derived from an EMBL/GenBank/DDBJ whole genome shotgun (WGS) entry which is preliminary data.</text>
</comment>
<dbReference type="GO" id="GO:0003774">
    <property type="term" value="F:cytoskeletal motor activity"/>
    <property type="evidence" value="ECO:0007669"/>
    <property type="project" value="InterPro"/>
</dbReference>
<keyword evidence="6" id="KW-0969">Cilium</keyword>
<gene>
    <name evidence="4" type="primary">fliE</name>
    <name evidence="6" type="ORF">H5P28_12125</name>
</gene>
<organism evidence="6 7">
    <name type="scientific">Ruficoccus amylovorans</name>
    <dbReference type="NCBI Taxonomy" id="1804625"/>
    <lineage>
        <taxon>Bacteria</taxon>
        <taxon>Pseudomonadati</taxon>
        <taxon>Verrucomicrobiota</taxon>
        <taxon>Opitutia</taxon>
        <taxon>Puniceicoccales</taxon>
        <taxon>Cerasicoccaceae</taxon>
        <taxon>Ruficoccus</taxon>
    </lineage>
</organism>
<dbReference type="AlphaFoldDB" id="A0A842HEJ2"/>
<feature type="region of interest" description="Disordered" evidence="5">
    <location>
        <begin position="28"/>
        <end position="62"/>
    </location>
</feature>
<dbReference type="InterPro" id="IPR001624">
    <property type="entry name" value="FliE"/>
</dbReference>
<comment type="subcellular location">
    <subcellularLocation>
        <location evidence="1 4">Bacterial flagellum basal body</location>
    </subcellularLocation>
</comment>
<dbReference type="HAMAP" id="MF_00724">
    <property type="entry name" value="FliE"/>
    <property type="match status" value="1"/>
</dbReference>
<accession>A0A842HEJ2</accession>
<dbReference type="EMBL" id="JACHVB010000035">
    <property type="protein sequence ID" value="MBC2595005.1"/>
    <property type="molecule type" value="Genomic_DNA"/>
</dbReference>
<dbReference type="PANTHER" id="PTHR34653">
    <property type="match status" value="1"/>
</dbReference>
<evidence type="ECO:0000256" key="5">
    <source>
        <dbReference type="SAM" id="MobiDB-lite"/>
    </source>
</evidence>
<evidence type="ECO:0000256" key="1">
    <source>
        <dbReference type="ARBA" id="ARBA00004117"/>
    </source>
</evidence>
<protein>
    <recommendedName>
        <fullName evidence="4">Flagellar hook-basal body complex protein FliE</fullName>
    </recommendedName>
</protein>
<dbReference type="GO" id="GO:0009425">
    <property type="term" value="C:bacterial-type flagellum basal body"/>
    <property type="evidence" value="ECO:0007669"/>
    <property type="project" value="UniProtKB-SubCell"/>
</dbReference>
<keyword evidence="6" id="KW-0966">Cell projection</keyword>
<dbReference type="PRINTS" id="PR01006">
    <property type="entry name" value="FLGHOOKFLIE"/>
</dbReference>
<dbReference type="PANTHER" id="PTHR34653:SF1">
    <property type="entry name" value="FLAGELLAR HOOK-BASAL BODY COMPLEX PROTEIN FLIE"/>
    <property type="match status" value="1"/>
</dbReference>
<proteinExistence type="inferred from homology"/>
<dbReference type="GO" id="GO:0071973">
    <property type="term" value="P:bacterial-type flagellum-dependent cell motility"/>
    <property type="evidence" value="ECO:0007669"/>
    <property type="project" value="InterPro"/>
</dbReference>
<keyword evidence="3 4" id="KW-0975">Bacterial flagellum</keyword>